<evidence type="ECO:0000313" key="2">
    <source>
        <dbReference type="Proteomes" id="UP000232145"/>
    </source>
</evidence>
<dbReference type="EMBL" id="NPDX01000003">
    <property type="protein sequence ID" value="PJZ84251.1"/>
    <property type="molecule type" value="Genomic_DNA"/>
</dbReference>
<dbReference type="RefSeq" id="WP_100744475.1">
    <property type="nucleotide sequence ID" value="NZ_NPDW01000002.1"/>
</dbReference>
<name>A0A2N0AJ51_9LEPT</name>
<protein>
    <submittedName>
        <fullName evidence="1">Uncharacterized protein</fullName>
    </submittedName>
</protein>
<accession>A0A2N0AJ51</accession>
<organism evidence="1 2">
    <name type="scientific">Leptospira harrisiae</name>
    <dbReference type="NCBI Taxonomy" id="2023189"/>
    <lineage>
        <taxon>Bacteria</taxon>
        <taxon>Pseudomonadati</taxon>
        <taxon>Spirochaetota</taxon>
        <taxon>Spirochaetia</taxon>
        <taxon>Leptospirales</taxon>
        <taxon>Leptospiraceae</taxon>
        <taxon>Leptospira</taxon>
    </lineage>
</organism>
<dbReference type="AlphaFoldDB" id="A0A2N0AJ51"/>
<dbReference type="Proteomes" id="UP000232145">
    <property type="component" value="Unassembled WGS sequence"/>
</dbReference>
<sequence length="62" mass="7058">MILVRMPPALMIIQPTITPQEFINSGNGYAGQKTWRLSTMKKLLTTNDAYLNNLFFKLRIGS</sequence>
<keyword evidence="2" id="KW-1185">Reference proteome</keyword>
<reference evidence="1 2" key="1">
    <citation type="submission" date="2017-07" db="EMBL/GenBank/DDBJ databases">
        <title>Leptospira spp. isolated from tropical soils.</title>
        <authorList>
            <person name="Thibeaux R."/>
            <person name="Iraola G."/>
            <person name="Ferres I."/>
            <person name="Bierque E."/>
            <person name="Girault D."/>
            <person name="Soupe-Gilbert M.-E."/>
            <person name="Picardeau M."/>
            <person name="Goarant C."/>
        </authorList>
    </citation>
    <scope>NUCLEOTIDE SEQUENCE [LARGE SCALE GENOMIC DNA]</scope>
    <source>
        <strain evidence="1 2">FH2-B-A1</strain>
    </source>
</reference>
<proteinExistence type="predicted"/>
<evidence type="ECO:0000313" key="1">
    <source>
        <dbReference type="EMBL" id="PJZ84251.1"/>
    </source>
</evidence>
<gene>
    <name evidence="1" type="ORF">CH364_13070</name>
</gene>
<comment type="caution">
    <text evidence="1">The sequence shown here is derived from an EMBL/GenBank/DDBJ whole genome shotgun (WGS) entry which is preliminary data.</text>
</comment>